<comment type="caution">
    <text evidence="1">The sequence shown here is derived from an EMBL/GenBank/DDBJ whole genome shotgun (WGS) entry which is preliminary data.</text>
</comment>
<protein>
    <submittedName>
        <fullName evidence="1">Uncharacterized protein</fullName>
    </submittedName>
</protein>
<dbReference type="RefSeq" id="WP_209665636.1">
    <property type="nucleotide sequence ID" value="NZ_JAGGMS010000001.1"/>
</dbReference>
<dbReference type="EMBL" id="JAGGMS010000001">
    <property type="protein sequence ID" value="MBP2182303.1"/>
    <property type="molecule type" value="Genomic_DNA"/>
</dbReference>
<proteinExistence type="predicted"/>
<organism evidence="1 2">
    <name type="scientific">Amycolatopsis magusensis</name>
    <dbReference type="NCBI Taxonomy" id="882444"/>
    <lineage>
        <taxon>Bacteria</taxon>
        <taxon>Bacillati</taxon>
        <taxon>Actinomycetota</taxon>
        <taxon>Actinomycetes</taxon>
        <taxon>Pseudonocardiales</taxon>
        <taxon>Pseudonocardiaceae</taxon>
        <taxon>Amycolatopsis</taxon>
    </lineage>
</organism>
<sequence length="292" mass="31213">MNSEITRKAGEFLATHARLLERRLAQVLGGDHEAAPGVLAALAAHRNPDGGLGHALEPDVRAPESQPLAVDFGLEVVERLVGAAPSIREQAREFAAGLLPYLESVASPGGGLRIVTPSAAAHPHAAHWGECDFPPGLNPTGNIVARLRALDLSSPWLDDADSFCRTEVDRALAAEELDAHTALNVLTYLESVQDPKLMAAFEARVPELTLFHLHPGAGYGLTPLDFVPGPESPRARLFPREAVEAHLDQLEKSQQADGGWPVAWAPPGPAAELEWRGVVTVHAITQLRAHGR</sequence>
<accession>A0ABS4PTZ8</accession>
<evidence type="ECO:0000313" key="2">
    <source>
        <dbReference type="Proteomes" id="UP000741013"/>
    </source>
</evidence>
<keyword evidence="2" id="KW-1185">Reference proteome</keyword>
<name>A0ABS4PTZ8_9PSEU</name>
<evidence type="ECO:0000313" key="1">
    <source>
        <dbReference type="EMBL" id="MBP2182303.1"/>
    </source>
</evidence>
<dbReference type="Proteomes" id="UP000741013">
    <property type="component" value="Unassembled WGS sequence"/>
</dbReference>
<gene>
    <name evidence="1" type="ORF">JOM49_003829</name>
</gene>
<reference evidence="1 2" key="1">
    <citation type="submission" date="2021-03" db="EMBL/GenBank/DDBJ databases">
        <title>Sequencing the genomes of 1000 actinobacteria strains.</title>
        <authorList>
            <person name="Klenk H.-P."/>
        </authorList>
    </citation>
    <scope>NUCLEOTIDE SEQUENCE [LARGE SCALE GENOMIC DNA]</scope>
    <source>
        <strain evidence="1 2">DSM 45510</strain>
    </source>
</reference>